<accession>A0A448WQN4</accession>
<evidence type="ECO:0000313" key="4">
    <source>
        <dbReference type="Proteomes" id="UP000784294"/>
    </source>
</evidence>
<name>A0A448WQN4_9PLAT</name>
<dbReference type="Proteomes" id="UP000784294">
    <property type="component" value="Unassembled WGS sequence"/>
</dbReference>
<reference evidence="3" key="1">
    <citation type="submission" date="2018-11" db="EMBL/GenBank/DDBJ databases">
        <authorList>
            <consortium name="Pathogen Informatics"/>
        </authorList>
    </citation>
    <scope>NUCLEOTIDE SEQUENCE</scope>
</reference>
<comment type="similarity">
    <text evidence="1">Belongs to the TPD52 family.</text>
</comment>
<protein>
    <submittedName>
        <fullName evidence="3">Uncharacterized protein</fullName>
    </submittedName>
</protein>
<evidence type="ECO:0000256" key="2">
    <source>
        <dbReference type="ARBA" id="ARBA00023054"/>
    </source>
</evidence>
<dbReference type="AlphaFoldDB" id="A0A448WQN4"/>
<sequence length="79" mass="8694">MLSLDSDLDVQSNSETQIDAYALEEELRQVSEDIEALRMALASKINRANDIKKKLGLSTLNVLPLTVSEGLTKLSESET</sequence>
<dbReference type="Pfam" id="PF04201">
    <property type="entry name" value="TPD52"/>
    <property type="match status" value="1"/>
</dbReference>
<evidence type="ECO:0000313" key="3">
    <source>
        <dbReference type="EMBL" id="VEL17743.1"/>
    </source>
</evidence>
<dbReference type="OrthoDB" id="10000687at2759"/>
<evidence type="ECO:0000256" key="1">
    <source>
        <dbReference type="ARBA" id="ARBA00005702"/>
    </source>
</evidence>
<organism evidence="3 4">
    <name type="scientific">Protopolystoma xenopodis</name>
    <dbReference type="NCBI Taxonomy" id="117903"/>
    <lineage>
        <taxon>Eukaryota</taxon>
        <taxon>Metazoa</taxon>
        <taxon>Spiralia</taxon>
        <taxon>Lophotrochozoa</taxon>
        <taxon>Platyhelminthes</taxon>
        <taxon>Monogenea</taxon>
        <taxon>Polyopisthocotylea</taxon>
        <taxon>Polystomatidea</taxon>
        <taxon>Polystomatidae</taxon>
        <taxon>Protopolystoma</taxon>
    </lineage>
</organism>
<comment type="caution">
    <text evidence="3">The sequence shown here is derived from an EMBL/GenBank/DDBJ whole genome shotgun (WGS) entry which is preliminary data.</text>
</comment>
<keyword evidence="4" id="KW-1185">Reference proteome</keyword>
<gene>
    <name evidence="3" type="ORF">PXEA_LOCUS11183</name>
</gene>
<proteinExistence type="inferred from homology"/>
<dbReference type="InterPro" id="IPR007327">
    <property type="entry name" value="TPD52"/>
</dbReference>
<keyword evidence="2" id="KW-0175">Coiled coil</keyword>
<dbReference type="EMBL" id="CAAALY010034013">
    <property type="protein sequence ID" value="VEL17743.1"/>
    <property type="molecule type" value="Genomic_DNA"/>
</dbReference>